<dbReference type="InterPro" id="IPR033116">
    <property type="entry name" value="TRYPSIN_SER"/>
</dbReference>
<evidence type="ECO:0000256" key="5">
    <source>
        <dbReference type="SAM" id="SignalP"/>
    </source>
</evidence>
<dbReference type="GO" id="GO:0006508">
    <property type="term" value="P:proteolysis"/>
    <property type="evidence" value="ECO:0007669"/>
    <property type="project" value="UniProtKB-KW"/>
</dbReference>
<evidence type="ECO:0000313" key="7">
    <source>
        <dbReference type="EMBL" id="GFS45645.1"/>
    </source>
</evidence>
<dbReference type="PROSITE" id="PS00135">
    <property type="entry name" value="TRYPSIN_SER"/>
    <property type="match status" value="1"/>
</dbReference>
<dbReference type="OrthoDB" id="6339452at2759"/>
<organism evidence="7 8">
    <name type="scientific">Trichonephila inaurata madagascariensis</name>
    <dbReference type="NCBI Taxonomy" id="2747483"/>
    <lineage>
        <taxon>Eukaryota</taxon>
        <taxon>Metazoa</taxon>
        <taxon>Ecdysozoa</taxon>
        <taxon>Arthropoda</taxon>
        <taxon>Chelicerata</taxon>
        <taxon>Arachnida</taxon>
        <taxon>Araneae</taxon>
        <taxon>Araneomorphae</taxon>
        <taxon>Entelegynae</taxon>
        <taxon>Araneoidea</taxon>
        <taxon>Nephilidae</taxon>
        <taxon>Trichonephila</taxon>
        <taxon>Trichonephila inaurata</taxon>
    </lineage>
</organism>
<dbReference type="PROSITE" id="PS50240">
    <property type="entry name" value="TRYPSIN_DOM"/>
    <property type="match status" value="1"/>
</dbReference>
<comment type="similarity">
    <text evidence="2">Belongs to the peptidase S1 family. CLIP subfamily.</text>
</comment>
<dbReference type="SMART" id="SM00020">
    <property type="entry name" value="Tryp_SPc"/>
    <property type="match status" value="1"/>
</dbReference>
<dbReference type="InterPro" id="IPR051487">
    <property type="entry name" value="Ser/Thr_Proteases_Immune/Dev"/>
</dbReference>
<keyword evidence="8" id="KW-1185">Reference proteome</keyword>
<proteinExistence type="inferred from homology"/>
<feature type="signal peptide" evidence="5">
    <location>
        <begin position="1"/>
        <end position="23"/>
    </location>
</feature>
<reference evidence="7" key="1">
    <citation type="submission" date="2020-08" db="EMBL/GenBank/DDBJ databases">
        <title>Multicomponent nature underlies the extraordinary mechanical properties of spider dragline silk.</title>
        <authorList>
            <person name="Kono N."/>
            <person name="Nakamura H."/>
            <person name="Mori M."/>
            <person name="Yoshida Y."/>
            <person name="Ohtoshi R."/>
            <person name="Malay A.D."/>
            <person name="Moran D.A.P."/>
            <person name="Tomita M."/>
            <person name="Numata K."/>
            <person name="Arakawa K."/>
        </authorList>
    </citation>
    <scope>NUCLEOTIDE SEQUENCE</scope>
</reference>
<evidence type="ECO:0000313" key="8">
    <source>
        <dbReference type="Proteomes" id="UP000886998"/>
    </source>
</evidence>
<dbReference type="EMBL" id="BMAV01025892">
    <property type="protein sequence ID" value="GFS45645.1"/>
    <property type="molecule type" value="Genomic_DNA"/>
</dbReference>
<feature type="domain" description="Peptidase S1" evidence="6">
    <location>
        <begin position="142"/>
        <end position="392"/>
    </location>
</feature>
<gene>
    <name evidence="7" type="primary">TRYP1</name>
    <name evidence="7" type="ORF">TNIN_433181</name>
</gene>
<dbReference type="Pfam" id="PF00089">
    <property type="entry name" value="Trypsin"/>
    <property type="match status" value="1"/>
</dbReference>
<keyword evidence="5" id="KW-0732">Signal</keyword>
<evidence type="ECO:0000256" key="1">
    <source>
        <dbReference type="ARBA" id="ARBA00023157"/>
    </source>
</evidence>
<protein>
    <submittedName>
        <fullName evidence="7">Trypsin-1</fullName>
    </submittedName>
</protein>
<dbReference type="InterPro" id="IPR043504">
    <property type="entry name" value="Peptidase_S1_PA_chymotrypsin"/>
</dbReference>
<dbReference type="CDD" id="cd00190">
    <property type="entry name" value="Tryp_SPc"/>
    <property type="match status" value="1"/>
</dbReference>
<dbReference type="AlphaFoldDB" id="A0A8X6JN10"/>
<dbReference type="PANTHER" id="PTHR24256">
    <property type="entry name" value="TRYPTASE-RELATED"/>
    <property type="match status" value="1"/>
</dbReference>
<dbReference type="InterPro" id="IPR009003">
    <property type="entry name" value="Peptidase_S1_PA"/>
</dbReference>
<feature type="compositionally biased region" description="Acidic residues" evidence="4">
    <location>
        <begin position="64"/>
        <end position="101"/>
    </location>
</feature>
<dbReference type="Gene3D" id="2.40.10.10">
    <property type="entry name" value="Trypsin-like serine proteases"/>
    <property type="match status" value="1"/>
</dbReference>
<evidence type="ECO:0000256" key="3">
    <source>
        <dbReference type="RuleBase" id="RU363034"/>
    </source>
</evidence>
<name>A0A8X6JN10_9ARAC</name>
<keyword evidence="1" id="KW-1015">Disulfide bond</keyword>
<feature type="compositionally biased region" description="Acidic residues" evidence="4">
    <location>
        <begin position="35"/>
        <end position="57"/>
    </location>
</feature>
<dbReference type="GO" id="GO:0004252">
    <property type="term" value="F:serine-type endopeptidase activity"/>
    <property type="evidence" value="ECO:0007669"/>
    <property type="project" value="InterPro"/>
</dbReference>
<dbReference type="InterPro" id="IPR018114">
    <property type="entry name" value="TRYPSIN_HIS"/>
</dbReference>
<feature type="region of interest" description="Disordered" evidence="4">
    <location>
        <begin position="27"/>
        <end position="127"/>
    </location>
</feature>
<comment type="caution">
    <text evidence="7">The sequence shown here is derived from an EMBL/GenBank/DDBJ whole genome shotgun (WGS) entry which is preliminary data.</text>
</comment>
<dbReference type="PRINTS" id="PR00722">
    <property type="entry name" value="CHYMOTRYPSIN"/>
</dbReference>
<dbReference type="PROSITE" id="PS00134">
    <property type="entry name" value="TRYPSIN_HIS"/>
    <property type="match status" value="1"/>
</dbReference>
<sequence length="414" mass="46866">MAIATRHFCISISIILILPFVAAEYKSESDYSPTDSDDSFENLPEDLPEYDEYDNGEEDSKYENEDDDNGEEDSEYSENVDDDPGEEDSEYPENEDDDPGEEDSKYPENEDDDFGEEDSKYPENEDDDLGKKIANILKMKMMIPGEKIKVMILIKIVAKVPVMIDRKIRCGGAIISKKYILTASHCVYLIKSSNKRKCEGQSREKNCYYSPKNISIKLLGKKKFGKVVKIKKIITHPKFDHMKIINDIALLELAESLKCSKGISPICLPTNKEVYKKGQKVTVAGWGKTKDSEPDGSSREVLKEGVMKEISPKKCLRPGLSKSAVKQYHCVVGTKQTSCQGDSGSSMFVKHKGKFYTLGVVSHGKVKRCHLTWPITNSKTLYFLKWIKKHVKNLPKASRRLQSYESFKCSLSQV</sequence>
<dbReference type="Proteomes" id="UP000886998">
    <property type="component" value="Unassembled WGS sequence"/>
</dbReference>
<accession>A0A8X6JN10</accession>
<keyword evidence="3" id="KW-0645">Protease</keyword>
<dbReference type="InterPro" id="IPR001254">
    <property type="entry name" value="Trypsin_dom"/>
</dbReference>
<evidence type="ECO:0000256" key="4">
    <source>
        <dbReference type="SAM" id="MobiDB-lite"/>
    </source>
</evidence>
<dbReference type="SUPFAM" id="SSF50494">
    <property type="entry name" value="Trypsin-like serine proteases"/>
    <property type="match status" value="1"/>
</dbReference>
<keyword evidence="3" id="KW-0378">Hydrolase</keyword>
<feature type="chain" id="PRO_5036489525" evidence="5">
    <location>
        <begin position="24"/>
        <end position="414"/>
    </location>
</feature>
<keyword evidence="3" id="KW-0720">Serine protease</keyword>
<dbReference type="InterPro" id="IPR001314">
    <property type="entry name" value="Peptidase_S1A"/>
</dbReference>
<evidence type="ECO:0000256" key="2">
    <source>
        <dbReference type="ARBA" id="ARBA00024195"/>
    </source>
</evidence>
<evidence type="ECO:0000259" key="6">
    <source>
        <dbReference type="PROSITE" id="PS50240"/>
    </source>
</evidence>